<sequence>MQIKATHWHASFSFVMKMCSGICLFVEYSHHLRSPSPSDKETSLPGKILETERKRERAVGLVSE</sequence>
<dbReference type="EMBL" id="GGEC01089996">
    <property type="protein sequence ID" value="MBX70480.1"/>
    <property type="molecule type" value="Transcribed_RNA"/>
</dbReference>
<protein>
    <submittedName>
        <fullName evidence="1">Uncharacterized protein</fullName>
    </submittedName>
</protein>
<reference evidence="1" key="1">
    <citation type="submission" date="2018-02" db="EMBL/GenBank/DDBJ databases">
        <title>Rhizophora mucronata_Transcriptome.</title>
        <authorList>
            <person name="Meera S.P."/>
            <person name="Sreeshan A."/>
            <person name="Augustine A."/>
        </authorList>
    </citation>
    <scope>NUCLEOTIDE SEQUENCE</scope>
    <source>
        <tissue evidence="1">Leaf</tissue>
    </source>
</reference>
<proteinExistence type="predicted"/>
<organism evidence="1">
    <name type="scientific">Rhizophora mucronata</name>
    <name type="common">Asiatic mangrove</name>
    <dbReference type="NCBI Taxonomy" id="61149"/>
    <lineage>
        <taxon>Eukaryota</taxon>
        <taxon>Viridiplantae</taxon>
        <taxon>Streptophyta</taxon>
        <taxon>Embryophyta</taxon>
        <taxon>Tracheophyta</taxon>
        <taxon>Spermatophyta</taxon>
        <taxon>Magnoliopsida</taxon>
        <taxon>eudicotyledons</taxon>
        <taxon>Gunneridae</taxon>
        <taxon>Pentapetalae</taxon>
        <taxon>rosids</taxon>
        <taxon>fabids</taxon>
        <taxon>Malpighiales</taxon>
        <taxon>Rhizophoraceae</taxon>
        <taxon>Rhizophora</taxon>
    </lineage>
</organism>
<name>A0A2P2QTY3_RHIMU</name>
<evidence type="ECO:0000313" key="1">
    <source>
        <dbReference type="EMBL" id="MBX70480.1"/>
    </source>
</evidence>
<accession>A0A2P2QTY3</accession>
<dbReference type="AlphaFoldDB" id="A0A2P2QTY3"/>